<dbReference type="SMART" id="SM00033">
    <property type="entry name" value="CH"/>
    <property type="match status" value="1"/>
</dbReference>
<dbReference type="SUPFAM" id="SSF47576">
    <property type="entry name" value="Calponin-homology domain, CH-domain"/>
    <property type="match status" value="1"/>
</dbReference>
<protein>
    <recommendedName>
        <fullName evidence="2">Calponin-homology (CH) domain-containing protein</fullName>
    </recommendedName>
</protein>
<dbReference type="PROSITE" id="PS50021">
    <property type="entry name" value="CH"/>
    <property type="match status" value="1"/>
</dbReference>
<proteinExistence type="predicted"/>
<evidence type="ECO:0000313" key="3">
    <source>
        <dbReference type="EMBL" id="CAE7215213.1"/>
    </source>
</evidence>
<dbReference type="Pfam" id="PF00307">
    <property type="entry name" value="CH"/>
    <property type="match status" value="1"/>
</dbReference>
<dbReference type="AlphaFoldDB" id="A0A812JTN5"/>
<evidence type="ECO:0000313" key="4">
    <source>
        <dbReference type="Proteomes" id="UP000604046"/>
    </source>
</evidence>
<dbReference type="Proteomes" id="UP000604046">
    <property type="component" value="Unassembled WGS sequence"/>
</dbReference>
<comment type="caution">
    <text evidence="3">The sequence shown here is derived from an EMBL/GenBank/DDBJ whole genome shotgun (WGS) entry which is preliminary data.</text>
</comment>
<dbReference type="OrthoDB" id="21595at2759"/>
<name>A0A812JTN5_9DINO</name>
<dbReference type="InterPro" id="IPR036872">
    <property type="entry name" value="CH_dom_sf"/>
</dbReference>
<dbReference type="CDD" id="cd00014">
    <property type="entry name" value="CH_SF"/>
    <property type="match status" value="1"/>
</dbReference>
<sequence length="809" mass="87450">MGSLSQGVPEAGSPVSQAWSSVRKRQDSPLKKLGVVTPARHCWTRVPFFTKWINSLCMDDPGWSPVDENSFFEELKTGLVLCKVVERLVPGVDLTTKGIYHKPRTRATCVANIEKALTVAWRTGVNAGNMCSADDIYDCRVTAVTRCISELFDALQMRLREVRSRSREMLTSMNAHLVPIGCGLSELTLSDPCQHCEALVSDFEDCTKIMALLVSMGKASVEDLLSLAHREQTSSAQGAQLKGLLHENGRILSELLVANGCALLLGPGEFSNPPSPFPDTLLLQLHLVMRCVSGSLSSAVGLPSPALPSPGAGAAVFGAMGASGHSKADELQLWMQVLSSHFTSLEEAFWSWCGNMSGRMSQSTFMRAMRELNFQGDAKLVWDTLNRGVPGFISQEDFARPELEASFAKVLQASLEGADGAEHEEGEQERTWAIDADPACMDEDVGVEAAAEELDLGADDQAPEVLEQIAFVALPLLADEGSEINYLLAQACHIAGDEEPRMCSASEERLRLLGEDIRRQQDLQEIGAVSVARLVAAAGAAAAGAVSSAVSLAEALSGDAQSLPELPDVPIFSDLIKESTDCGPDEALDPVSRLLSELSVSELPTPTTSVDTRVVMSDGSERQAWLQTNVVDSPKESLLGQDCGPVLVLEVWVLQEGTNASQLLSQVNCSFIVDVLQHRMLSAPDLAFEVVIMPGADLLQVDPQSLAIAKTARAKEGRQRPSDLRERVLLDSDVRRQTSIFSVLPEESPLPTFAKGLTGQPPLSMRCSLAQAPSWSRLEAVHFFDELRILTRFASQPVGCLWSENCVRS</sequence>
<dbReference type="Gene3D" id="1.10.418.10">
    <property type="entry name" value="Calponin-like domain"/>
    <property type="match status" value="1"/>
</dbReference>
<feature type="domain" description="Calponin-homology (CH)" evidence="2">
    <location>
        <begin position="43"/>
        <end position="156"/>
    </location>
</feature>
<evidence type="ECO:0000259" key="2">
    <source>
        <dbReference type="PROSITE" id="PS50021"/>
    </source>
</evidence>
<accession>A0A812JTN5</accession>
<reference evidence="3" key="1">
    <citation type="submission" date="2021-02" db="EMBL/GenBank/DDBJ databases">
        <authorList>
            <person name="Dougan E. K."/>
            <person name="Rhodes N."/>
            <person name="Thang M."/>
            <person name="Chan C."/>
        </authorList>
    </citation>
    <scope>NUCLEOTIDE SEQUENCE</scope>
</reference>
<organism evidence="3 4">
    <name type="scientific">Symbiodinium natans</name>
    <dbReference type="NCBI Taxonomy" id="878477"/>
    <lineage>
        <taxon>Eukaryota</taxon>
        <taxon>Sar</taxon>
        <taxon>Alveolata</taxon>
        <taxon>Dinophyceae</taxon>
        <taxon>Suessiales</taxon>
        <taxon>Symbiodiniaceae</taxon>
        <taxon>Symbiodinium</taxon>
    </lineage>
</organism>
<dbReference type="InterPro" id="IPR001715">
    <property type="entry name" value="CH_dom"/>
</dbReference>
<feature type="region of interest" description="Disordered" evidence="1">
    <location>
        <begin position="1"/>
        <end position="23"/>
    </location>
</feature>
<dbReference type="EMBL" id="CAJNDS010000524">
    <property type="protein sequence ID" value="CAE7215213.1"/>
    <property type="molecule type" value="Genomic_DNA"/>
</dbReference>
<gene>
    <name evidence="3" type="ORF">SNAT2548_LOCUS7531</name>
</gene>
<evidence type="ECO:0000256" key="1">
    <source>
        <dbReference type="SAM" id="MobiDB-lite"/>
    </source>
</evidence>
<keyword evidence="4" id="KW-1185">Reference proteome</keyword>